<dbReference type="Pfam" id="PF07624">
    <property type="entry name" value="PSD2"/>
    <property type="match status" value="1"/>
</dbReference>
<dbReference type="InterPro" id="IPR013036">
    <property type="entry name" value="DUF1587"/>
</dbReference>
<dbReference type="Pfam" id="PF07627">
    <property type="entry name" value="PSCyt3"/>
    <property type="match status" value="1"/>
</dbReference>
<evidence type="ECO:0000259" key="5">
    <source>
        <dbReference type="Pfam" id="PF07627"/>
    </source>
</evidence>
<feature type="domain" description="DUF1588" evidence="5">
    <location>
        <begin position="628"/>
        <end position="724"/>
    </location>
</feature>
<dbReference type="InterPro" id="IPR013039">
    <property type="entry name" value="DUF1588"/>
</dbReference>
<organism evidence="9 10">
    <name type="scientific">Rubripirellula reticaptiva</name>
    <dbReference type="NCBI Taxonomy" id="2528013"/>
    <lineage>
        <taxon>Bacteria</taxon>
        <taxon>Pseudomonadati</taxon>
        <taxon>Planctomycetota</taxon>
        <taxon>Planctomycetia</taxon>
        <taxon>Pirellulales</taxon>
        <taxon>Pirellulaceae</taxon>
        <taxon>Rubripirellula</taxon>
    </lineage>
</organism>
<gene>
    <name evidence="9" type="ORF">Poly59_35050</name>
</gene>
<feature type="domain" description="DUF1592" evidence="6">
    <location>
        <begin position="482"/>
        <end position="609"/>
    </location>
</feature>
<keyword evidence="10" id="KW-1185">Reference proteome</keyword>
<dbReference type="InterPro" id="IPR013043">
    <property type="entry name" value="DUF1595"/>
</dbReference>
<dbReference type="Proteomes" id="UP000317977">
    <property type="component" value="Unassembled WGS sequence"/>
</dbReference>
<reference evidence="9 10" key="1">
    <citation type="submission" date="2019-02" db="EMBL/GenBank/DDBJ databases">
        <title>Deep-cultivation of Planctomycetes and their phenomic and genomic characterization uncovers novel biology.</title>
        <authorList>
            <person name="Wiegand S."/>
            <person name="Jogler M."/>
            <person name="Boedeker C."/>
            <person name="Pinto D."/>
            <person name="Vollmers J."/>
            <person name="Rivas-Marin E."/>
            <person name="Kohn T."/>
            <person name="Peeters S.H."/>
            <person name="Heuer A."/>
            <person name="Rast P."/>
            <person name="Oberbeckmann S."/>
            <person name="Bunk B."/>
            <person name="Jeske O."/>
            <person name="Meyerdierks A."/>
            <person name="Storesund J.E."/>
            <person name="Kallscheuer N."/>
            <person name="Luecker S."/>
            <person name="Lage O.M."/>
            <person name="Pohl T."/>
            <person name="Merkel B.J."/>
            <person name="Hornburger P."/>
            <person name="Mueller R.-W."/>
            <person name="Bruemmer F."/>
            <person name="Labrenz M."/>
            <person name="Spormann A.M."/>
            <person name="Op Den Camp H."/>
            <person name="Overmann J."/>
            <person name="Amann R."/>
            <person name="Jetten M.S.M."/>
            <person name="Mascher T."/>
            <person name="Medema M.H."/>
            <person name="Devos D.P."/>
            <person name="Kaster A.-K."/>
            <person name="Ovreas L."/>
            <person name="Rohde M."/>
            <person name="Galperin M.Y."/>
            <person name="Jogler C."/>
        </authorList>
    </citation>
    <scope>NUCLEOTIDE SEQUENCE [LARGE SCALE GENOMIC DNA]</scope>
    <source>
        <strain evidence="9 10">Poly59</strain>
    </source>
</reference>
<feature type="region of interest" description="Disordered" evidence="1">
    <location>
        <begin position="98"/>
        <end position="119"/>
    </location>
</feature>
<dbReference type="InterPro" id="IPR011429">
    <property type="entry name" value="Cyt_c_Planctomycete-type"/>
</dbReference>
<dbReference type="InterPro" id="IPR013042">
    <property type="entry name" value="DUF1592"/>
</dbReference>
<dbReference type="Pfam" id="PF07637">
    <property type="entry name" value="PSD5"/>
    <property type="match status" value="1"/>
</dbReference>
<dbReference type="EMBL" id="SJPX01000003">
    <property type="protein sequence ID" value="TWU51909.1"/>
    <property type="molecule type" value="Genomic_DNA"/>
</dbReference>
<feature type="domain" description="DUF1595" evidence="8">
    <location>
        <begin position="407"/>
        <end position="467"/>
    </location>
</feature>
<name>A0A5C6EWR9_9BACT</name>
<proteinExistence type="predicted"/>
<feature type="domain" description="DUF1587" evidence="4">
    <location>
        <begin position="151"/>
        <end position="213"/>
    </location>
</feature>
<dbReference type="Pfam" id="PF07631">
    <property type="entry name" value="PSD4"/>
    <property type="match status" value="1"/>
</dbReference>
<dbReference type="Pfam" id="PF07626">
    <property type="entry name" value="PSD3"/>
    <property type="match status" value="1"/>
</dbReference>
<sequence precursor="true">MKTVTKLLAFTIALSVCVLASLSALSSRTAIADAPPANDQNLATVTSFVSDNCIGCHSGGDASGGLDLESVDFSAETLAAANFDSRVWEAILKRTSTRQMPPASEYSPDEDGFDPDRPSEEAYQAVTSAMTDLLDQRATKFPNPGRTESLRRLTRTEYQNSIRDLLGIPIDAVAMLPPDESSHGFDNITVGELSPMLLSRYVSAAQAIARSAVGRADSGPIGLTVRVPADRTQLAHVEGLPLGTRGGTVFEHHFAASGQYEIELRLTRDRDEMVEGLTEPHQIDVLVDDQREHQFTVKPPPGRKDFTHVDSNLRTRIDVVRGSHRIGVTFPSKGASLAQTKRQPFDASYNRHRHPRAEPAIFQVSIIGPLAPTKSDRADANARSASDKRIFVCRPSDDAAAQERMECGEQIVRTLARRAYRRPITDEDLESPMFFFSEGDREGGFDAGVESALTSILVNPNFLFRVESDHAEDDAERRSVPISDVELASRLSFFLWSSIPDDELLSLAEANQLHDPEVLAKQVTRMLADDRSDSLTTNFASQWLYLRNLDSITPDLRLFPDFDDNLREAFRRETEELFRDMVRNDRSVLGLIDSDYTYLNQRLAKHYGVGHVFGSQFRRVNLPADSIRGGILRHGSILTVTSYATRTSPTIRGHWILKNILGTAPPPPPANVPNLKEKSTLAATSVRERLAQHRADPACASCHDLMDPVGFSLENFDAVGRWRDFDGELAIDSDGMMPDGQRINGIDALETGILARPEMFVSTMTEKLMTFGLGRGIEPDDGPTIRKIVASAAGSEYRFSSLITQIVTSNAFTHRSLR</sequence>
<accession>A0A5C6EWR9</accession>
<dbReference type="AlphaFoldDB" id="A0A5C6EWR9"/>
<evidence type="ECO:0000259" key="3">
    <source>
        <dbReference type="Pfam" id="PF07624"/>
    </source>
</evidence>
<evidence type="ECO:0000256" key="2">
    <source>
        <dbReference type="SAM" id="SignalP"/>
    </source>
</evidence>
<evidence type="ECO:0000259" key="7">
    <source>
        <dbReference type="Pfam" id="PF07635"/>
    </source>
</evidence>
<dbReference type="InterPro" id="IPR011478">
    <property type="entry name" value="DUF1585"/>
</dbReference>
<keyword evidence="2" id="KW-0732">Signal</keyword>
<evidence type="ECO:0000259" key="4">
    <source>
        <dbReference type="Pfam" id="PF07626"/>
    </source>
</evidence>
<evidence type="ECO:0000313" key="9">
    <source>
        <dbReference type="EMBL" id="TWU51909.1"/>
    </source>
</evidence>
<comment type="caution">
    <text evidence="9">The sequence shown here is derived from an EMBL/GenBank/DDBJ whole genome shotgun (WGS) entry which is preliminary data.</text>
</comment>
<dbReference type="Pfam" id="PF07635">
    <property type="entry name" value="PSCyt1"/>
    <property type="match status" value="1"/>
</dbReference>
<feature type="signal peptide" evidence="2">
    <location>
        <begin position="1"/>
        <end position="32"/>
    </location>
</feature>
<feature type="domain" description="Cytochrome C Planctomycete-type" evidence="7">
    <location>
        <begin position="53"/>
        <end position="103"/>
    </location>
</feature>
<evidence type="ECO:0000259" key="8">
    <source>
        <dbReference type="Pfam" id="PF07637"/>
    </source>
</evidence>
<feature type="domain" description="DUF1585" evidence="3">
    <location>
        <begin position="739"/>
        <end position="812"/>
    </location>
</feature>
<evidence type="ECO:0000259" key="6">
    <source>
        <dbReference type="Pfam" id="PF07631"/>
    </source>
</evidence>
<evidence type="ECO:0000256" key="1">
    <source>
        <dbReference type="SAM" id="MobiDB-lite"/>
    </source>
</evidence>
<evidence type="ECO:0000313" key="10">
    <source>
        <dbReference type="Proteomes" id="UP000317977"/>
    </source>
</evidence>
<feature type="chain" id="PRO_5023148972" evidence="2">
    <location>
        <begin position="33"/>
        <end position="818"/>
    </location>
</feature>
<dbReference type="OrthoDB" id="175242at2"/>
<dbReference type="RefSeq" id="WP_146535161.1">
    <property type="nucleotide sequence ID" value="NZ_SJPX01000003.1"/>
</dbReference>
<protein>
    <submittedName>
        <fullName evidence="9">Planctomycete cytochrome C</fullName>
    </submittedName>
</protein>